<sequence>MANRFKNVEDIRGHMPPKEKEARQQAQQTMFQFKELTAQPPTWLDEVAVTEWQRIVPLLKQEIPVSELDVAMIASYCQAYADVQHAQEDITANGLILTADNGNTRQNPSVGIKQRATAELMKLADSLGLSVYGRLKMNIKSDVKKPDDPFAKVIEQ</sequence>
<evidence type="ECO:0000313" key="1">
    <source>
        <dbReference type="EMBL" id="MEE6714292.1"/>
    </source>
</evidence>
<dbReference type="Proteomes" id="UP001330016">
    <property type="component" value="Unassembled WGS sequence"/>
</dbReference>
<dbReference type="InterPro" id="IPR006448">
    <property type="entry name" value="Phage_term_ssu_P27"/>
</dbReference>
<reference evidence="1 2" key="1">
    <citation type="submission" date="2023-02" db="EMBL/GenBank/DDBJ databases">
        <title>The predominant lactic acid bacteria and yeasts involved in the spontaneous fermentation of millet during the production of the traditional porridge Hausa koko in Ghana.</title>
        <authorList>
            <person name="Atter A."/>
            <person name="Diaz M."/>
        </authorList>
    </citation>
    <scope>NUCLEOTIDE SEQUENCE [LARGE SCALE GENOMIC DNA]</scope>
    <source>
        <strain evidence="1 2">FI11640</strain>
    </source>
</reference>
<dbReference type="NCBIfam" id="TIGR01558">
    <property type="entry name" value="sm_term_P27"/>
    <property type="match status" value="1"/>
</dbReference>
<dbReference type="EMBL" id="JAQSGK010000001">
    <property type="protein sequence ID" value="MEE6714292.1"/>
    <property type="molecule type" value="Genomic_DNA"/>
</dbReference>
<keyword evidence="2" id="KW-1185">Reference proteome</keyword>
<dbReference type="Pfam" id="PF05119">
    <property type="entry name" value="Terminase_4"/>
    <property type="match status" value="1"/>
</dbReference>
<protein>
    <submittedName>
        <fullName evidence="1">Phage terminase small subunit P27 family</fullName>
    </submittedName>
</protein>
<gene>
    <name evidence="1" type="ORF">PS435_00345</name>
</gene>
<organism evidence="1 2">
    <name type="scientific">Schleiferilactobacillus harbinensis</name>
    <dbReference type="NCBI Taxonomy" id="304207"/>
    <lineage>
        <taxon>Bacteria</taxon>
        <taxon>Bacillati</taxon>
        <taxon>Bacillota</taxon>
        <taxon>Bacilli</taxon>
        <taxon>Lactobacillales</taxon>
        <taxon>Lactobacillaceae</taxon>
        <taxon>Schleiferilactobacillus</taxon>
    </lineage>
</organism>
<comment type="caution">
    <text evidence="1">The sequence shown here is derived from an EMBL/GenBank/DDBJ whole genome shotgun (WGS) entry which is preliminary data.</text>
</comment>
<accession>A0ABU7SVB8</accession>
<evidence type="ECO:0000313" key="2">
    <source>
        <dbReference type="Proteomes" id="UP001330016"/>
    </source>
</evidence>
<proteinExistence type="predicted"/>
<name>A0ABU7SVB8_9LACO</name>
<dbReference type="RefSeq" id="WP_331243018.1">
    <property type="nucleotide sequence ID" value="NZ_JAQSGJ010000001.1"/>
</dbReference>